<protein>
    <submittedName>
        <fullName evidence="2">Uncharacterized protein</fullName>
    </submittedName>
</protein>
<organism evidence="2 3">
    <name type="scientific">Helianthus annuus</name>
    <name type="common">Common sunflower</name>
    <dbReference type="NCBI Taxonomy" id="4232"/>
    <lineage>
        <taxon>Eukaryota</taxon>
        <taxon>Viridiplantae</taxon>
        <taxon>Streptophyta</taxon>
        <taxon>Embryophyta</taxon>
        <taxon>Tracheophyta</taxon>
        <taxon>Spermatophyta</taxon>
        <taxon>Magnoliopsida</taxon>
        <taxon>eudicotyledons</taxon>
        <taxon>Gunneridae</taxon>
        <taxon>Pentapetalae</taxon>
        <taxon>asterids</taxon>
        <taxon>campanulids</taxon>
        <taxon>Asterales</taxon>
        <taxon>Asteraceae</taxon>
        <taxon>Asteroideae</taxon>
        <taxon>Heliantheae alliance</taxon>
        <taxon>Heliantheae</taxon>
        <taxon>Helianthus</taxon>
    </lineage>
</organism>
<reference evidence="2" key="2">
    <citation type="submission" date="2020-06" db="EMBL/GenBank/DDBJ databases">
        <title>Helianthus annuus Genome sequencing and assembly Release 2.</title>
        <authorList>
            <person name="Gouzy J."/>
            <person name="Langlade N."/>
            <person name="Munos S."/>
        </authorList>
    </citation>
    <scope>NUCLEOTIDE SEQUENCE</scope>
    <source>
        <tissue evidence="2">Leaves</tissue>
    </source>
</reference>
<accession>A0A9K3JNW0</accession>
<proteinExistence type="predicted"/>
<dbReference type="Proteomes" id="UP000215914">
    <property type="component" value="Unassembled WGS sequence"/>
</dbReference>
<evidence type="ECO:0000256" key="1">
    <source>
        <dbReference type="SAM" id="MobiDB-lite"/>
    </source>
</evidence>
<feature type="region of interest" description="Disordered" evidence="1">
    <location>
        <begin position="448"/>
        <end position="487"/>
    </location>
</feature>
<evidence type="ECO:0000313" key="3">
    <source>
        <dbReference type="Proteomes" id="UP000215914"/>
    </source>
</evidence>
<feature type="region of interest" description="Disordered" evidence="1">
    <location>
        <begin position="1"/>
        <end position="61"/>
    </location>
</feature>
<reference evidence="2" key="1">
    <citation type="journal article" date="2017" name="Nature">
        <title>The sunflower genome provides insights into oil metabolism, flowering and Asterid evolution.</title>
        <authorList>
            <person name="Badouin H."/>
            <person name="Gouzy J."/>
            <person name="Grassa C.J."/>
            <person name="Murat F."/>
            <person name="Staton S.E."/>
            <person name="Cottret L."/>
            <person name="Lelandais-Briere C."/>
            <person name="Owens G.L."/>
            <person name="Carrere S."/>
            <person name="Mayjonade B."/>
            <person name="Legrand L."/>
            <person name="Gill N."/>
            <person name="Kane N.C."/>
            <person name="Bowers J.E."/>
            <person name="Hubner S."/>
            <person name="Bellec A."/>
            <person name="Berard A."/>
            <person name="Berges H."/>
            <person name="Blanchet N."/>
            <person name="Boniface M.C."/>
            <person name="Brunel D."/>
            <person name="Catrice O."/>
            <person name="Chaidir N."/>
            <person name="Claudel C."/>
            <person name="Donnadieu C."/>
            <person name="Faraut T."/>
            <person name="Fievet G."/>
            <person name="Helmstetter N."/>
            <person name="King M."/>
            <person name="Knapp S.J."/>
            <person name="Lai Z."/>
            <person name="Le Paslier M.C."/>
            <person name="Lippi Y."/>
            <person name="Lorenzon L."/>
            <person name="Mandel J.R."/>
            <person name="Marage G."/>
            <person name="Marchand G."/>
            <person name="Marquand E."/>
            <person name="Bret-Mestries E."/>
            <person name="Morien E."/>
            <person name="Nambeesan S."/>
            <person name="Nguyen T."/>
            <person name="Pegot-Espagnet P."/>
            <person name="Pouilly N."/>
            <person name="Raftis F."/>
            <person name="Sallet E."/>
            <person name="Schiex T."/>
            <person name="Thomas J."/>
            <person name="Vandecasteele C."/>
            <person name="Vares D."/>
            <person name="Vear F."/>
            <person name="Vautrin S."/>
            <person name="Crespi M."/>
            <person name="Mangin B."/>
            <person name="Burke J.M."/>
            <person name="Salse J."/>
            <person name="Munos S."/>
            <person name="Vincourt P."/>
            <person name="Rieseberg L.H."/>
            <person name="Langlade N.B."/>
        </authorList>
    </citation>
    <scope>NUCLEOTIDE SEQUENCE</scope>
    <source>
        <tissue evidence="2">Leaves</tissue>
    </source>
</reference>
<comment type="caution">
    <text evidence="2">The sequence shown here is derived from an EMBL/GenBank/DDBJ whole genome shotgun (WGS) entry which is preliminary data.</text>
</comment>
<sequence length="487" mass="56807">MVRTKDKARASSSKGKHAETQPKKRRYLGRDDDSDEDEEIELNPADKPKWEAGPLDDEPEEWQPTLFNDRMNLLKDKAAAFICEREVREVEFGPFNVFARFRALGWEAALSSYDKDNKNLFKDEIQEWMATLTCNKYDKPSQMKLTGTVNGIDVEMSFNTLEKLARYDSLPACDYTIPSLDDFLLKPKAHLRWNDMLEALFLPGTFSGTLYRRYLKIEVKLLLTICILNVIPRRGDKQEVWFQEAITPEDKGVAKRHKLFNIRRMGVRWTYDESERYYKLKWEGQRWRALKVDVRALLPARRVSPKVRMNPPSGDEDYADEPHGEHMHVDQGGPSRGHGGGFFDYTKHSYEPNWAYQGTMQEIIENQRPPSSVFDTWSGSECMFFDHQTWMGASMERALKHSFNRQESWNRTHAYAFEQEMNNRYNDDQNRRMHADWHAGRSVVVDPPPVDYASLPPYDGSVSYPTPPLHHSQWVDPRQDQQHGASQ</sequence>
<dbReference type="Gramene" id="mRNA:HanXRQr2_Chr02g0064411">
    <property type="protein sequence ID" value="mRNA:HanXRQr2_Chr02g0064411"/>
    <property type="gene ID" value="HanXRQr2_Chr02g0064411"/>
</dbReference>
<dbReference type="AlphaFoldDB" id="A0A9K3JNW0"/>
<dbReference type="EMBL" id="MNCJ02000317">
    <property type="protein sequence ID" value="KAF5818373.1"/>
    <property type="molecule type" value="Genomic_DNA"/>
</dbReference>
<gene>
    <name evidence="2" type="ORF">HanXRQr2_Chr02g0064411</name>
</gene>
<feature type="compositionally biased region" description="Basic and acidic residues" evidence="1">
    <location>
        <begin position="320"/>
        <end position="329"/>
    </location>
</feature>
<feature type="compositionally biased region" description="Acidic residues" evidence="1">
    <location>
        <begin position="32"/>
        <end position="41"/>
    </location>
</feature>
<name>A0A9K3JNW0_HELAN</name>
<feature type="region of interest" description="Disordered" evidence="1">
    <location>
        <begin position="305"/>
        <end position="340"/>
    </location>
</feature>
<keyword evidence="3" id="KW-1185">Reference proteome</keyword>
<evidence type="ECO:0000313" key="2">
    <source>
        <dbReference type="EMBL" id="KAF5818373.1"/>
    </source>
</evidence>